<evidence type="ECO:0000259" key="5">
    <source>
        <dbReference type="Pfam" id="PF18313"/>
    </source>
</evidence>
<feature type="region of interest" description="Disordered" evidence="4">
    <location>
        <begin position="1"/>
        <end position="28"/>
    </location>
</feature>
<dbReference type="Pfam" id="PF18313">
    <property type="entry name" value="TLP1_add_C"/>
    <property type="match status" value="1"/>
</dbReference>
<evidence type="ECO:0000313" key="6">
    <source>
        <dbReference type="EMBL" id="AWK74564.1"/>
    </source>
</evidence>
<feature type="compositionally biased region" description="Polar residues" evidence="4">
    <location>
        <begin position="1"/>
        <end position="10"/>
    </location>
</feature>
<dbReference type="KEGG" id="roz:CBI38_26440"/>
<accession>A0A2S2C195</accession>
<evidence type="ECO:0000313" key="7">
    <source>
        <dbReference type="Proteomes" id="UP000245711"/>
    </source>
</evidence>
<dbReference type="EMBL" id="CP021354">
    <property type="protein sequence ID" value="AWK74564.1"/>
    <property type="molecule type" value="Genomic_DNA"/>
</dbReference>
<name>A0A2S2C195_9NOCA</name>
<dbReference type="NCBIfam" id="NF006103">
    <property type="entry name" value="PRK08257.1-1"/>
    <property type="match status" value="1"/>
</dbReference>
<keyword evidence="2 6" id="KW-0808">Transferase</keyword>
<protein>
    <submittedName>
        <fullName evidence="6">Acetyl-CoA acetyltransferase</fullName>
    </submittedName>
</protein>
<dbReference type="OrthoDB" id="4470569at2"/>
<dbReference type="InterPro" id="IPR016039">
    <property type="entry name" value="Thiolase-like"/>
</dbReference>
<reference evidence="6 7" key="1">
    <citation type="submission" date="2017-05" db="EMBL/GenBank/DDBJ databases">
        <title>Isolation of Rhodococcus sp. S2-17 biodegrading of BP-3.</title>
        <authorList>
            <person name="Lee Y."/>
            <person name="Kim K.H."/>
            <person name="Chun B.H."/>
            <person name="Jung H.S."/>
            <person name="Jeon C.O."/>
        </authorList>
    </citation>
    <scope>NUCLEOTIDE SEQUENCE [LARGE SCALE GENOMIC DNA]</scope>
    <source>
        <strain evidence="6 7">S2-17</strain>
    </source>
</reference>
<sequence length="499" mass="53362">MTLQSKTSLDPRTPVLVGTGQTSEREGGVEPVDLMVRAARAAAADAGSTRLLELVDSVRVVGLLSWRYRDPGALVGARIGATVQHTGYSGNGGSTPQVLVNGAAEDIAAGRADVVLIGGAESWRTRTKLRAQKLRPDWTVQDESVPAADILVTDVPMAAESERRIGLDRPSYVYPLFEQALRVSAGRSLEEHREVVGGLWSRFSKIAATNPNAWVQREYTAAEISTPSPDNRMISTPYTKLLNSNNMVDQSAVLLMCSVETATRLGIPQENWVFPQSGTESHDTYAIAEREALDGSPAIRIAGARALDLAGIGLDEVAYVDVYSCFPSAVQVAAKELGLALDDPGRPLTVTGGLTFGGGPWNNYVSHSIATMATRLRESPGSYGLVTANSGYLTKHAMGVYRTEPPVGGFKRLDVQAEVDAQRTTRALLSYAGRASAESWTVVYGRDGSPERGFLAARTATGERTLAVTTDAEDLVTLTEVDIAGQHVSVSEEGHFRFA</sequence>
<dbReference type="GO" id="GO:0016746">
    <property type="term" value="F:acyltransferase activity"/>
    <property type="evidence" value="ECO:0007669"/>
    <property type="project" value="UniProtKB-KW"/>
</dbReference>
<organism evidence="6 7">
    <name type="scientific">Rhodococcus oxybenzonivorans</name>
    <dbReference type="NCBI Taxonomy" id="1990687"/>
    <lineage>
        <taxon>Bacteria</taxon>
        <taxon>Bacillati</taxon>
        <taxon>Actinomycetota</taxon>
        <taxon>Actinomycetes</taxon>
        <taxon>Mycobacteriales</taxon>
        <taxon>Nocardiaceae</taxon>
        <taxon>Rhodococcus</taxon>
    </lineage>
</organism>
<dbReference type="Proteomes" id="UP000245711">
    <property type="component" value="Chromosome"/>
</dbReference>
<keyword evidence="3" id="KW-0012">Acyltransferase</keyword>
<proteinExistence type="inferred from homology"/>
<dbReference type="AlphaFoldDB" id="A0A2S2C195"/>
<dbReference type="PANTHER" id="PTHR18919:SF139">
    <property type="entry name" value="THIOLASE-LIKE PROTEIN TYPE 1 ADDITIONAL C-TERMINAL DOMAIN-CONTAINING PROTEIN"/>
    <property type="match status" value="1"/>
</dbReference>
<evidence type="ECO:0000256" key="2">
    <source>
        <dbReference type="ARBA" id="ARBA00022679"/>
    </source>
</evidence>
<dbReference type="SUPFAM" id="SSF53901">
    <property type="entry name" value="Thiolase-like"/>
    <property type="match status" value="2"/>
</dbReference>
<evidence type="ECO:0000256" key="3">
    <source>
        <dbReference type="ARBA" id="ARBA00023315"/>
    </source>
</evidence>
<comment type="similarity">
    <text evidence="1">Belongs to the thiolase-like superfamily. Thiolase family.</text>
</comment>
<dbReference type="PANTHER" id="PTHR18919">
    <property type="entry name" value="ACETYL-COA C-ACYLTRANSFERASE"/>
    <property type="match status" value="1"/>
</dbReference>
<evidence type="ECO:0000256" key="1">
    <source>
        <dbReference type="ARBA" id="ARBA00010982"/>
    </source>
</evidence>
<dbReference type="Gene3D" id="2.40.50.840">
    <property type="match status" value="1"/>
</dbReference>
<feature type="domain" description="Thiolase-like protein type 1 additional C-terminal" evidence="5">
    <location>
        <begin position="414"/>
        <end position="494"/>
    </location>
</feature>
<dbReference type="Gene3D" id="3.40.47.10">
    <property type="match status" value="1"/>
</dbReference>
<evidence type="ECO:0000256" key="4">
    <source>
        <dbReference type="SAM" id="MobiDB-lite"/>
    </source>
</evidence>
<gene>
    <name evidence="6" type="ORF">CBI38_26440</name>
</gene>
<dbReference type="InterPro" id="IPR040771">
    <property type="entry name" value="TLP1_add_C"/>
</dbReference>
<dbReference type="RefSeq" id="WP_109333607.1">
    <property type="nucleotide sequence ID" value="NZ_CP021354.1"/>
</dbReference>
<keyword evidence="7" id="KW-1185">Reference proteome</keyword>